<dbReference type="Proteomes" id="UP000265520">
    <property type="component" value="Unassembled WGS sequence"/>
</dbReference>
<evidence type="ECO:0000313" key="1">
    <source>
        <dbReference type="EMBL" id="MCI51930.1"/>
    </source>
</evidence>
<dbReference type="AlphaFoldDB" id="A0A392SVJ2"/>
<protein>
    <submittedName>
        <fullName evidence="1">Uncharacterized protein</fullName>
    </submittedName>
</protein>
<dbReference type="EMBL" id="LXQA010439524">
    <property type="protein sequence ID" value="MCI51930.1"/>
    <property type="molecule type" value="Genomic_DNA"/>
</dbReference>
<name>A0A392SVJ2_9FABA</name>
<feature type="non-terminal residue" evidence="1">
    <location>
        <position position="98"/>
    </location>
</feature>
<keyword evidence="2" id="KW-1185">Reference proteome</keyword>
<evidence type="ECO:0000313" key="2">
    <source>
        <dbReference type="Proteomes" id="UP000265520"/>
    </source>
</evidence>
<sequence>MTPIADEPEAAKGLVTRAQLVDKIRVLAQDVLGGVKYGFDNVVAQLKIANSGVELSTEGIGMLRKVKDGKIVIPAEYQHMVDEEEEEEEDDENMDNGH</sequence>
<proteinExistence type="predicted"/>
<comment type="caution">
    <text evidence="1">The sequence shown here is derived from an EMBL/GenBank/DDBJ whole genome shotgun (WGS) entry which is preliminary data.</text>
</comment>
<accession>A0A392SVJ2</accession>
<organism evidence="1 2">
    <name type="scientific">Trifolium medium</name>
    <dbReference type="NCBI Taxonomy" id="97028"/>
    <lineage>
        <taxon>Eukaryota</taxon>
        <taxon>Viridiplantae</taxon>
        <taxon>Streptophyta</taxon>
        <taxon>Embryophyta</taxon>
        <taxon>Tracheophyta</taxon>
        <taxon>Spermatophyta</taxon>
        <taxon>Magnoliopsida</taxon>
        <taxon>eudicotyledons</taxon>
        <taxon>Gunneridae</taxon>
        <taxon>Pentapetalae</taxon>
        <taxon>rosids</taxon>
        <taxon>fabids</taxon>
        <taxon>Fabales</taxon>
        <taxon>Fabaceae</taxon>
        <taxon>Papilionoideae</taxon>
        <taxon>50 kb inversion clade</taxon>
        <taxon>NPAAA clade</taxon>
        <taxon>Hologalegina</taxon>
        <taxon>IRL clade</taxon>
        <taxon>Trifolieae</taxon>
        <taxon>Trifolium</taxon>
    </lineage>
</organism>
<reference evidence="1 2" key="1">
    <citation type="journal article" date="2018" name="Front. Plant Sci.">
        <title>Red Clover (Trifolium pratense) and Zigzag Clover (T. medium) - A Picture of Genomic Similarities and Differences.</title>
        <authorList>
            <person name="Dluhosova J."/>
            <person name="Istvanek J."/>
            <person name="Nedelnik J."/>
            <person name="Repkova J."/>
        </authorList>
    </citation>
    <scope>NUCLEOTIDE SEQUENCE [LARGE SCALE GENOMIC DNA]</scope>
    <source>
        <strain evidence="2">cv. 10/8</strain>
        <tissue evidence="1">Leaf</tissue>
    </source>
</reference>